<protein>
    <recommendedName>
        <fullName evidence="7">J domain-containing protein</fullName>
    </recommendedName>
</protein>
<dbReference type="InterPro" id="IPR052812">
    <property type="entry name" value="Plant_DnaJ_domain"/>
</dbReference>
<evidence type="ECO:0000256" key="6">
    <source>
        <dbReference type="SAM" id="MobiDB-lite"/>
    </source>
</evidence>
<keyword evidence="3" id="KW-0472">Membrane</keyword>
<dbReference type="FunFam" id="1.10.287.110:FF:000097">
    <property type="entry name" value="Chaperone protein dnaJ 16"/>
    <property type="match status" value="1"/>
</dbReference>
<dbReference type="SUPFAM" id="SSF46565">
    <property type="entry name" value="Chaperone J-domain"/>
    <property type="match status" value="1"/>
</dbReference>
<dbReference type="PRINTS" id="PR00625">
    <property type="entry name" value="JDOMAIN"/>
</dbReference>
<reference evidence="8 9" key="1">
    <citation type="submission" date="2020-10" db="EMBL/GenBank/DDBJ databases">
        <title>Plant Genome Project.</title>
        <authorList>
            <person name="Zhang R.-G."/>
        </authorList>
    </citation>
    <scope>NUCLEOTIDE SEQUENCE [LARGE SCALE GENOMIC DNA]</scope>
    <source>
        <strain evidence="8">FAFU-HL-1</strain>
        <tissue evidence="8">Leaf</tissue>
    </source>
</reference>
<dbReference type="InterPro" id="IPR018253">
    <property type="entry name" value="DnaJ_domain_CS"/>
</dbReference>
<comment type="subcellular location">
    <subcellularLocation>
        <location evidence="1">Membrane</location>
    </subcellularLocation>
</comment>
<dbReference type="OrthoDB" id="10250354at2759"/>
<feature type="domain" description="J" evidence="7">
    <location>
        <begin position="31"/>
        <end position="96"/>
    </location>
</feature>
<evidence type="ECO:0000256" key="4">
    <source>
        <dbReference type="ARBA" id="ARBA00023186"/>
    </source>
</evidence>
<dbReference type="CDD" id="cd06257">
    <property type="entry name" value="DnaJ"/>
    <property type="match status" value="1"/>
</dbReference>
<proteinExistence type="predicted"/>
<dbReference type="Pfam" id="PF00226">
    <property type="entry name" value="DnaJ"/>
    <property type="match status" value="1"/>
</dbReference>
<feature type="region of interest" description="Disordered" evidence="6">
    <location>
        <begin position="461"/>
        <end position="485"/>
    </location>
</feature>
<feature type="coiled-coil region" evidence="5">
    <location>
        <begin position="385"/>
        <end position="440"/>
    </location>
</feature>
<dbReference type="InterPro" id="IPR036869">
    <property type="entry name" value="J_dom_sf"/>
</dbReference>
<name>A0A835JWY5_9ROSI</name>
<dbReference type="PROSITE" id="PS00636">
    <property type="entry name" value="DNAJ_1"/>
    <property type="match status" value="1"/>
</dbReference>
<keyword evidence="9" id="KW-1185">Reference proteome</keyword>
<dbReference type="InterPro" id="IPR001623">
    <property type="entry name" value="DnaJ_domain"/>
</dbReference>
<evidence type="ECO:0000313" key="8">
    <source>
        <dbReference type="EMBL" id="KAF9677367.1"/>
    </source>
</evidence>
<dbReference type="Proteomes" id="UP000657918">
    <property type="component" value="Chromosome 8"/>
</dbReference>
<dbReference type="GO" id="GO:0016020">
    <property type="term" value="C:membrane"/>
    <property type="evidence" value="ECO:0007669"/>
    <property type="project" value="UniProtKB-SubCell"/>
</dbReference>
<keyword evidence="4" id="KW-0143">Chaperone</keyword>
<evidence type="ECO:0000256" key="1">
    <source>
        <dbReference type="ARBA" id="ARBA00004370"/>
    </source>
</evidence>
<dbReference type="EMBL" id="JADGMS010000008">
    <property type="protein sequence ID" value="KAF9677367.1"/>
    <property type="molecule type" value="Genomic_DNA"/>
</dbReference>
<organism evidence="8 9">
    <name type="scientific">Salix dunnii</name>
    <dbReference type="NCBI Taxonomy" id="1413687"/>
    <lineage>
        <taxon>Eukaryota</taxon>
        <taxon>Viridiplantae</taxon>
        <taxon>Streptophyta</taxon>
        <taxon>Embryophyta</taxon>
        <taxon>Tracheophyta</taxon>
        <taxon>Spermatophyta</taxon>
        <taxon>Magnoliopsida</taxon>
        <taxon>eudicotyledons</taxon>
        <taxon>Gunneridae</taxon>
        <taxon>Pentapetalae</taxon>
        <taxon>rosids</taxon>
        <taxon>fabids</taxon>
        <taxon>Malpighiales</taxon>
        <taxon>Salicaceae</taxon>
        <taxon>Saliceae</taxon>
        <taxon>Salix</taxon>
    </lineage>
</organism>
<dbReference type="PANTHER" id="PTHR44272">
    <property type="entry name" value="DNAJ DOMAIN (PROKARYOTIC HEAT SHOCK PROTEIN)"/>
    <property type="match status" value="1"/>
</dbReference>
<evidence type="ECO:0000256" key="2">
    <source>
        <dbReference type="ARBA" id="ARBA00023054"/>
    </source>
</evidence>
<evidence type="ECO:0000313" key="9">
    <source>
        <dbReference type="Proteomes" id="UP000657918"/>
    </source>
</evidence>
<evidence type="ECO:0000259" key="7">
    <source>
        <dbReference type="PROSITE" id="PS50076"/>
    </source>
</evidence>
<evidence type="ECO:0000256" key="3">
    <source>
        <dbReference type="ARBA" id="ARBA00023136"/>
    </source>
</evidence>
<sequence length="499" mass="55564">MKRQSEGQVGGEMGSKKAESTSATPPVLRRDPYEVLLVSRDSTDQEIKTAYRKLALKYHPDKNASNPEASELFKEVTYSYSVLSDPEKRRQYDSAGFEALDVESVDVEIDLSNLGTVNTVFAALFSKLGVPIKTAISANVLEEARSGNVTIRPLPVGTSVSGKVDKQCAHFFGVTINEQQAEAGIVVRVTSTALSKFKLLYFEQDANGGYGLALQTDLAIGRSDCCTERFDLLVEPGNGSDDYNLIWLLGLVKRWRGSDLGSSGVAVKAGGWQMMKDREDEQELGFWVIPQNYITICVQEDSEKSGKVTSAGMYFLRFQVYRMDSTLNALAIVKDPDAAFFKRLEGLQPCEVSELKAGIHIFAVYGDNFFKTASYTIEALCSKTYEDTTEKLKDIEAQILGKRNELRQFETEYRKAMARFQEVTNRYSQEKQSVDELLKQRDSIHASFTITKTVSYLSNGSTSKVLGDDSKAESPVDDGKDRSSKKKWFNLNLKGSEKK</sequence>
<keyword evidence="2 5" id="KW-0175">Coiled coil</keyword>
<evidence type="ECO:0000256" key="5">
    <source>
        <dbReference type="SAM" id="Coils"/>
    </source>
</evidence>
<feature type="region of interest" description="Disordered" evidence="6">
    <location>
        <begin position="1"/>
        <end position="28"/>
    </location>
</feature>
<accession>A0A835JWY5</accession>
<gene>
    <name evidence="8" type="ORF">SADUNF_Sadunf08G0100300</name>
</gene>
<comment type="caution">
    <text evidence="8">The sequence shown here is derived from an EMBL/GenBank/DDBJ whole genome shotgun (WGS) entry which is preliminary data.</text>
</comment>
<dbReference type="PROSITE" id="PS50076">
    <property type="entry name" value="DNAJ_2"/>
    <property type="match status" value="1"/>
</dbReference>
<feature type="compositionally biased region" description="Basic and acidic residues" evidence="6">
    <location>
        <begin position="466"/>
        <end position="482"/>
    </location>
</feature>
<dbReference type="SMART" id="SM00271">
    <property type="entry name" value="DnaJ"/>
    <property type="match status" value="1"/>
</dbReference>
<dbReference type="Gene3D" id="1.10.287.110">
    <property type="entry name" value="DnaJ domain"/>
    <property type="match status" value="1"/>
</dbReference>
<dbReference type="PANTHER" id="PTHR44272:SF3">
    <property type="entry name" value="J DOMAIN-CONTAINING PROTEIN"/>
    <property type="match status" value="1"/>
</dbReference>
<dbReference type="AlphaFoldDB" id="A0A835JWY5"/>